<comment type="caution">
    <text evidence="1">The sequence shown here is derived from an EMBL/GenBank/DDBJ whole genome shotgun (WGS) entry which is preliminary data.</text>
</comment>
<name>A0A7Y0AUQ4_9HYPH</name>
<gene>
    <name evidence="1" type="ORF">HHL25_06880</name>
</gene>
<dbReference type="Proteomes" id="UP000541470">
    <property type="component" value="Unassembled WGS sequence"/>
</dbReference>
<organism evidence="1 2">
    <name type="scientific">Rhizobium terricola</name>
    <dbReference type="NCBI Taxonomy" id="2728849"/>
    <lineage>
        <taxon>Bacteria</taxon>
        <taxon>Pseudomonadati</taxon>
        <taxon>Pseudomonadota</taxon>
        <taxon>Alphaproteobacteria</taxon>
        <taxon>Hyphomicrobiales</taxon>
        <taxon>Rhizobiaceae</taxon>
        <taxon>Rhizobium/Agrobacterium group</taxon>
        <taxon>Rhizobium</taxon>
    </lineage>
</organism>
<accession>A0A7Y0AUQ4</accession>
<keyword evidence="2" id="KW-1185">Reference proteome</keyword>
<dbReference type="EMBL" id="JABBGK010000001">
    <property type="protein sequence ID" value="NML73848.1"/>
    <property type="molecule type" value="Genomic_DNA"/>
</dbReference>
<proteinExistence type="predicted"/>
<evidence type="ECO:0000313" key="2">
    <source>
        <dbReference type="Proteomes" id="UP000541470"/>
    </source>
</evidence>
<sequence length="216" mass="22792">MVSSINSAQLATAQILLRVLKEEKQSTGSSSSGSGGNDNYYSSALSSLMADYGQDDDSEVETYDTSLLRAIDAAGGTEDSTEVKAAVSDDIQTASFMDGLKAKLEEMTTSGDAALKAKEMLAALEDGTLTVTDAVNGRQLKAWDTDGETGDRTADEIARTDWSSFLKSQLSRDKTGGYELTETGAHIDKATGESASFLTVDGTYVYVTWPTATDGA</sequence>
<reference evidence="1 2" key="1">
    <citation type="submission" date="2020-04" db="EMBL/GenBank/DDBJ databases">
        <title>Rhizobium sp. S-51 isolated from soil.</title>
        <authorList>
            <person name="Dahal R.H."/>
        </authorList>
    </citation>
    <scope>NUCLEOTIDE SEQUENCE [LARGE SCALE GENOMIC DNA]</scope>
    <source>
        <strain evidence="1 2">S-51</strain>
    </source>
</reference>
<evidence type="ECO:0000313" key="1">
    <source>
        <dbReference type="EMBL" id="NML73848.1"/>
    </source>
</evidence>
<dbReference type="RefSeq" id="WP_169588500.1">
    <property type="nucleotide sequence ID" value="NZ_JABBGK010000001.1"/>
</dbReference>
<dbReference type="AlphaFoldDB" id="A0A7Y0AUQ4"/>
<protein>
    <submittedName>
        <fullName evidence="1">Uncharacterized protein</fullName>
    </submittedName>
</protein>